<evidence type="ECO:0000313" key="4">
    <source>
        <dbReference type="Proteomes" id="UP000660680"/>
    </source>
</evidence>
<reference evidence="3" key="1">
    <citation type="journal article" date="2014" name="Int. J. Syst. Evol. Microbiol.">
        <title>Complete genome sequence of Corynebacterium casei LMG S-19264T (=DSM 44701T), isolated from a smear-ripened cheese.</title>
        <authorList>
            <consortium name="US DOE Joint Genome Institute (JGI-PGF)"/>
            <person name="Walter F."/>
            <person name="Albersmeier A."/>
            <person name="Kalinowski J."/>
            <person name="Ruckert C."/>
        </authorList>
    </citation>
    <scope>NUCLEOTIDE SEQUENCE</scope>
    <source>
        <strain evidence="3">JCM 3276</strain>
    </source>
</reference>
<evidence type="ECO:0000256" key="1">
    <source>
        <dbReference type="SAM" id="MobiDB-lite"/>
    </source>
</evidence>
<feature type="chain" id="PRO_5036973270" evidence="2">
    <location>
        <begin position="25"/>
        <end position="180"/>
    </location>
</feature>
<name>A0A918LID3_9PSEU</name>
<reference evidence="3" key="2">
    <citation type="submission" date="2020-09" db="EMBL/GenBank/DDBJ databases">
        <authorList>
            <person name="Sun Q."/>
            <person name="Ohkuma M."/>
        </authorList>
    </citation>
    <scope>NUCLEOTIDE SEQUENCE</scope>
    <source>
        <strain evidence="3">JCM 3276</strain>
    </source>
</reference>
<dbReference type="EMBL" id="BMRB01000005">
    <property type="protein sequence ID" value="GGS50923.1"/>
    <property type="molecule type" value="Genomic_DNA"/>
</dbReference>
<dbReference type="PROSITE" id="PS51257">
    <property type="entry name" value="PROKAR_LIPOPROTEIN"/>
    <property type="match status" value="1"/>
</dbReference>
<protein>
    <submittedName>
        <fullName evidence="3">Uncharacterized protein</fullName>
    </submittedName>
</protein>
<proteinExistence type="predicted"/>
<sequence>MKRSLIPAVLLVLLTATACGERQAGGTPEIPVGEGSPSLTMPTKPTPTVAPPSGSADPTRPALTSGPSGVVAPPGYTVLPPDQVENKTTPSDLHEDDRVWVSEDGRTLQLFAVAPTPCTPMEAKVVSTDGAKVTLALGPMAQPQGGPEGQACAQVVTPVPVAVSLADALGDRVVVLTTGS</sequence>
<evidence type="ECO:0000256" key="2">
    <source>
        <dbReference type="SAM" id="SignalP"/>
    </source>
</evidence>
<keyword evidence="2" id="KW-0732">Signal</keyword>
<evidence type="ECO:0000313" key="3">
    <source>
        <dbReference type="EMBL" id="GGS50923.1"/>
    </source>
</evidence>
<feature type="region of interest" description="Disordered" evidence="1">
    <location>
        <begin position="22"/>
        <end position="95"/>
    </location>
</feature>
<accession>A0A918LID3</accession>
<gene>
    <name evidence="3" type="ORF">GCM10010171_52620</name>
</gene>
<keyword evidence="4" id="KW-1185">Reference proteome</keyword>
<dbReference type="Proteomes" id="UP000660680">
    <property type="component" value="Unassembled WGS sequence"/>
</dbReference>
<dbReference type="RefSeq" id="WP_189213245.1">
    <property type="nucleotide sequence ID" value="NZ_BMRB01000005.1"/>
</dbReference>
<organism evidence="3 4">
    <name type="scientific">Actinokineospora fastidiosa</name>
    <dbReference type="NCBI Taxonomy" id="1816"/>
    <lineage>
        <taxon>Bacteria</taxon>
        <taxon>Bacillati</taxon>
        <taxon>Actinomycetota</taxon>
        <taxon>Actinomycetes</taxon>
        <taxon>Pseudonocardiales</taxon>
        <taxon>Pseudonocardiaceae</taxon>
        <taxon>Actinokineospora</taxon>
    </lineage>
</organism>
<dbReference type="AlphaFoldDB" id="A0A918LID3"/>
<feature type="signal peptide" evidence="2">
    <location>
        <begin position="1"/>
        <end position="24"/>
    </location>
</feature>
<comment type="caution">
    <text evidence="3">The sequence shown here is derived from an EMBL/GenBank/DDBJ whole genome shotgun (WGS) entry which is preliminary data.</text>
</comment>